<evidence type="ECO:0000256" key="4">
    <source>
        <dbReference type="ARBA" id="ARBA00023033"/>
    </source>
</evidence>
<evidence type="ECO:0000313" key="9">
    <source>
        <dbReference type="Proteomes" id="UP000663792"/>
    </source>
</evidence>
<keyword evidence="4 8" id="KW-0503">Monooxygenase</keyword>
<keyword evidence="2 6" id="KW-0288">FMN</keyword>
<organism evidence="8 9">
    <name type="scientific">Nakamurella leprariae</name>
    <dbReference type="NCBI Taxonomy" id="2803911"/>
    <lineage>
        <taxon>Bacteria</taxon>
        <taxon>Bacillati</taxon>
        <taxon>Actinomycetota</taxon>
        <taxon>Actinomycetes</taxon>
        <taxon>Nakamurellales</taxon>
        <taxon>Nakamurellaceae</taxon>
        <taxon>Nakamurella</taxon>
    </lineage>
</organism>
<dbReference type="GO" id="GO:0004497">
    <property type="term" value="F:monooxygenase activity"/>
    <property type="evidence" value="ECO:0007669"/>
    <property type="project" value="UniProtKB-KW"/>
</dbReference>
<evidence type="ECO:0000256" key="6">
    <source>
        <dbReference type="PIRSR" id="PIRSR000337-1"/>
    </source>
</evidence>
<name>A0A938YKC3_9ACTN</name>
<dbReference type="PANTHER" id="PTHR30011:SF16">
    <property type="entry name" value="C2H2 FINGER DOMAIN TRANSCRIPTION FACTOR (EUROFUNG)-RELATED"/>
    <property type="match status" value="1"/>
</dbReference>
<evidence type="ECO:0000313" key="8">
    <source>
        <dbReference type="EMBL" id="MBM9469458.1"/>
    </source>
</evidence>
<comment type="similarity">
    <text evidence="5">Belongs to the NtaA/SnaA/DszA monooxygenase family.</text>
</comment>
<dbReference type="SUPFAM" id="SSF51679">
    <property type="entry name" value="Bacterial luciferase-like"/>
    <property type="match status" value="1"/>
</dbReference>
<accession>A0A938YKC3</accession>
<comment type="caution">
    <text evidence="8">The sequence shown here is derived from an EMBL/GenBank/DDBJ whole genome shotgun (WGS) entry which is preliminary data.</text>
</comment>
<protein>
    <submittedName>
        <fullName evidence="8">NtaA/DmoA family FMN-dependent monooxygenase</fullName>
        <ecNumber evidence="8">1.14.-.-</ecNumber>
    </submittedName>
</protein>
<feature type="binding site" evidence="6">
    <location>
        <position position="152"/>
    </location>
    <ligand>
        <name>FMN</name>
        <dbReference type="ChEBI" id="CHEBI:58210"/>
    </ligand>
</feature>
<dbReference type="PIRSF" id="PIRSF000337">
    <property type="entry name" value="NTA_MOA"/>
    <property type="match status" value="1"/>
</dbReference>
<dbReference type="InterPro" id="IPR016215">
    <property type="entry name" value="NTA_MOA"/>
</dbReference>
<dbReference type="Proteomes" id="UP000663792">
    <property type="component" value="Unassembled WGS sequence"/>
</dbReference>
<keyword evidence="1 6" id="KW-0285">Flavoprotein</keyword>
<reference evidence="8" key="1">
    <citation type="submission" date="2021-01" db="EMBL/GenBank/DDBJ databases">
        <title>YIM 132084 draft genome.</title>
        <authorList>
            <person name="An D."/>
        </authorList>
    </citation>
    <scope>NUCLEOTIDE SEQUENCE</scope>
    <source>
        <strain evidence="8">YIM 132084</strain>
    </source>
</reference>
<dbReference type="Pfam" id="PF00296">
    <property type="entry name" value="Bac_luciferase"/>
    <property type="match status" value="1"/>
</dbReference>
<evidence type="ECO:0000256" key="1">
    <source>
        <dbReference type="ARBA" id="ARBA00022630"/>
    </source>
</evidence>
<dbReference type="AlphaFoldDB" id="A0A938YKC3"/>
<feature type="binding site" evidence="6">
    <location>
        <position position="98"/>
    </location>
    <ligand>
        <name>FMN</name>
        <dbReference type="ChEBI" id="CHEBI:58210"/>
    </ligand>
</feature>
<evidence type="ECO:0000259" key="7">
    <source>
        <dbReference type="Pfam" id="PF00296"/>
    </source>
</evidence>
<dbReference type="EC" id="1.14.-.-" evidence="8"/>
<feature type="binding site" evidence="6">
    <location>
        <position position="223"/>
    </location>
    <ligand>
        <name>FMN</name>
        <dbReference type="ChEBI" id="CHEBI:58210"/>
    </ligand>
</feature>
<dbReference type="RefSeq" id="WP_205262422.1">
    <property type="nucleotide sequence ID" value="NZ_JAERWK010000027.1"/>
</dbReference>
<keyword evidence="9" id="KW-1185">Reference proteome</keyword>
<feature type="domain" description="Luciferase-like" evidence="7">
    <location>
        <begin position="3"/>
        <end position="383"/>
    </location>
</feature>
<keyword evidence="3 8" id="KW-0560">Oxidoreductase</keyword>
<evidence type="ECO:0000256" key="2">
    <source>
        <dbReference type="ARBA" id="ARBA00022643"/>
    </source>
</evidence>
<dbReference type="PANTHER" id="PTHR30011">
    <property type="entry name" value="ALKANESULFONATE MONOOXYGENASE-RELATED"/>
    <property type="match status" value="1"/>
</dbReference>
<dbReference type="GO" id="GO:0016705">
    <property type="term" value="F:oxidoreductase activity, acting on paired donors, with incorporation or reduction of molecular oxygen"/>
    <property type="evidence" value="ECO:0007669"/>
    <property type="project" value="InterPro"/>
</dbReference>
<gene>
    <name evidence="8" type="ORF">JL106_19400</name>
</gene>
<proteinExistence type="inferred from homology"/>
<dbReference type="EMBL" id="JAERWK010000027">
    <property type="protein sequence ID" value="MBM9469458.1"/>
    <property type="molecule type" value="Genomic_DNA"/>
</dbReference>
<evidence type="ECO:0000256" key="3">
    <source>
        <dbReference type="ARBA" id="ARBA00023002"/>
    </source>
</evidence>
<dbReference type="NCBIfam" id="TIGR03860">
    <property type="entry name" value="FMN_nitrolo"/>
    <property type="match status" value="1"/>
</dbReference>
<evidence type="ECO:0000256" key="5">
    <source>
        <dbReference type="ARBA" id="ARBA00033748"/>
    </source>
</evidence>
<dbReference type="Gene3D" id="3.20.20.30">
    <property type="entry name" value="Luciferase-like domain"/>
    <property type="match status" value="1"/>
</dbReference>
<feature type="binding site" evidence="6">
    <location>
        <position position="52"/>
    </location>
    <ligand>
        <name>FMN</name>
        <dbReference type="ChEBI" id="CHEBI:58210"/>
    </ligand>
</feature>
<dbReference type="InterPro" id="IPR011251">
    <property type="entry name" value="Luciferase-like_dom"/>
</dbReference>
<sequence>MLHFGWFLSYTVQSWGRTWSGRGGEEWTQPEQYIEAARALERAGFDYMMFEDGSFIPDVYGSSQDWALRNAAAAPKLDPLPLLATIARETDNIGLIGTVTTSWYPPFFAARLLTTLDHLTKGRVGMNLVTAHNIRSAENYGLQDDWDHDKRYARADEWMQVVSQLWDAWEPGAIVNDPVTRTYVDPSKVHPINFEGKYYRSRGPLNCQPGPQRRPVICQAGGSPTGREFGARHADTIIAQARGVERMKEYRDDISRRLIANGRKPQDVKVLFICDVHVFATMAEADAFRAVRENDAALNLELNLASLSFASGIDGSTLDLDAPFPELTTNNAQSVLQHYLIGSEGKTVREVMSKPISQSISFTGTPESIADEMADIAAQTGADGFLIGGGIERRQVAEVSDGLGAELRRRGLARDSYDWPTFRENLFAF</sequence>
<dbReference type="InterPro" id="IPR036661">
    <property type="entry name" value="Luciferase-like_sf"/>
</dbReference>
<feature type="binding site" evidence="6">
    <location>
        <position position="148"/>
    </location>
    <ligand>
        <name>FMN</name>
        <dbReference type="ChEBI" id="CHEBI:58210"/>
    </ligand>
</feature>
<dbReference type="InterPro" id="IPR051260">
    <property type="entry name" value="Diverse_substr_monoxygenases"/>
</dbReference>